<dbReference type="Proteomes" id="UP000232722">
    <property type="component" value="Unassembled WGS sequence"/>
</dbReference>
<protein>
    <submittedName>
        <fullName evidence="7">Uncharacterized protein</fullName>
    </submittedName>
</protein>
<evidence type="ECO:0000256" key="1">
    <source>
        <dbReference type="ARBA" id="ARBA00004141"/>
    </source>
</evidence>
<dbReference type="PANTHER" id="PTHR16932:SF18">
    <property type="entry name" value="INTERFERON, ALPHA-INDUCIBLE PROTEIN 27-LIKE 2"/>
    <property type="match status" value="1"/>
</dbReference>
<reference evidence="7 8" key="2">
    <citation type="submission" date="2017-09" db="EMBL/GenBank/DDBJ databases">
        <title>Extensive intraspecific genome diversity in a model arbuscular mycorrhizal fungus.</title>
        <authorList>
            <person name="Chen E.C."/>
            <person name="Morin E."/>
            <person name="Beaudet D."/>
            <person name="Noel J."/>
            <person name="Ndikumana S."/>
            <person name="Charron P."/>
            <person name="St-Onge C."/>
            <person name="Giorgi J."/>
            <person name="Grigoriev I.V."/>
            <person name="Roux C."/>
            <person name="Martin F.M."/>
            <person name="Corradi N."/>
        </authorList>
    </citation>
    <scope>NUCLEOTIDE SEQUENCE [LARGE SCALE GENOMIC DNA]</scope>
    <source>
        <strain evidence="7 8">A5</strain>
    </source>
</reference>
<dbReference type="GO" id="GO:0016020">
    <property type="term" value="C:membrane"/>
    <property type="evidence" value="ECO:0007669"/>
    <property type="project" value="UniProtKB-SubCell"/>
</dbReference>
<evidence type="ECO:0000256" key="2">
    <source>
        <dbReference type="ARBA" id="ARBA00007262"/>
    </source>
</evidence>
<dbReference type="PANTHER" id="PTHR16932">
    <property type="entry name" value="INTERFERON ALPHA-INDUCIBLE PROTEIN 27"/>
    <property type="match status" value="1"/>
</dbReference>
<reference evidence="7 8" key="1">
    <citation type="submission" date="2016-04" db="EMBL/GenBank/DDBJ databases">
        <title>Genome analyses suggest a sexual origin of heterokaryosis in a supposedly ancient asexual fungus.</title>
        <authorList>
            <person name="Ropars J."/>
            <person name="Sedzielewska K."/>
            <person name="Noel J."/>
            <person name="Charron P."/>
            <person name="Farinelli L."/>
            <person name="Marton T."/>
            <person name="Kruger M."/>
            <person name="Pelin A."/>
            <person name="Brachmann A."/>
            <person name="Corradi N."/>
        </authorList>
    </citation>
    <scope>NUCLEOTIDE SEQUENCE [LARGE SCALE GENOMIC DNA]</scope>
    <source>
        <strain evidence="7 8">A5</strain>
    </source>
</reference>
<evidence type="ECO:0000313" key="8">
    <source>
        <dbReference type="Proteomes" id="UP000232722"/>
    </source>
</evidence>
<accession>A0A2N0PB14</accession>
<proteinExistence type="inferred from homology"/>
<comment type="caution">
    <text evidence="7">The sequence shown here is derived from an EMBL/GenBank/DDBJ whole genome shotgun (WGS) entry which is preliminary data.</text>
</comment>
<dbReference type="Pfam" id="PF06140">
    <property type="entry name" value="Ifi-6-16"/>
    <property type="match status" value="1"/>
</dbReference>
<gene>
    <name evidence="7" type="ORF">RhiirA5_422864</name>
</gene>
<keyword evidence="4 6" id="KW-1133">Transmembrane helix</keyword>
<organism evidence="7 8">
    <name type="scientific">Rhizophagus irregularis</name>
    <dbReference type="NCBI Taxonomy" id="588596"/>
    <lineage>
        <taxon>Eukaryota</taxon>
        <taxon>Fungi</taxon>
        <taxon>Fungi incertae sedis</taxon>
        <taxon>Mucoromycota</taxon>
        <taxon>Glomeromycotina</taxon>
        <taxon>Glomeromycetes</taxon>
        <taxon>Glomerales</taxon>
        <taxon>Glomeraceae</taxon>
        <taxon>Rhizophagus</taxon>
    </lineage>
</organism>
<feature type="transmembrane region" description="Helical" evidence="6">
    <location>
        <begin position="116"/>
        <end position="142"/>
    </location>
</feature>
<dbReference type="Gene3D" id="6.10.110.10">
    <property type="match status" value="1"/>
</dbReference>
<dbReference type="VEuPathDB" id="FungiDB:RhiirA1_406353"/>
<dbReference type="InterPro" id="IPR009311">
    <property type="entry name" value="IFI6/IFI27-like"/>
</dbReference>
<comment type="subcellular location">
    <subcellularLocation>
        <location evidence="1">Membrane</location>
        <topology evidence="1">Multi-pass membrane protein</topology>
    </subcellularLocation>
</comment>
<sequence length="246" mass="25660">MTGLSDISDVNKCKGVIIDSLKKDKFIAQANQPQQQDFGDKAKNFFSEHKTALLTGGFALAGLLAGPAIVGGIVGVIGFGEVGIAAGSIAAWMMSLHRGTVAAGSLVAILQSVGAAGLGIGGIIASGVGGSLFAGLFAGAIAKALRKTLESEEILAELENFVSITANNSGIVIFNVKPPLLTNEGALNSFCRGFDSARRITNTKRFEFQVVEECIDGSNSLRRYLESTYGTDHVSVEGSRYSLNLE</sequence>
<dbReference type="VEuPathDB" id="FungiDB:RhiirFUN_017907"/>
<evidence type="ECO:0000256" key="3">
    <source>
        <dbReference type="ARBA" id="ARBA00022692"/>
    </source>
</evidence>
<dbReference type="VEuPathDB" id="FungiDB:FUN_000509"/>
<evidence type="ECO:0000256" key="5">
    <source>
        <dbReference type="ARBA" id="ARBA00023136"/>
    </source>
</evidence>
<feature type="transmembrane region" description="Helical" evidence="6">
    <location>
        <begin position="53"/>
        <end position="77"/>
    </location>
</feature>
<evidence type="ECO:0000313" key="7">
    <source>
        <dbReference type="EMBL" id="PKC04026.1"/>
    </source>
</evidence>
<dbReference type="InterPro" id="IPR038213">
    <property type="entry name" value="IFI6/IFI27-like_sf"/>
</dbReference>
<evidence type="ECO:0000256" key="6">
    <source>
        <dbReference type="SAM" id="Phobius"/>
    </source>
</evidence>
<dbReference type="EMBL" id="LLXJ01001081">
    <property type="protein sequence ID" value="PKC04026.1"/>
    <property type="molecule type" value="Genomic_DNA"/>
</dbReference>
<keyword evidence="3 6" id="KW-0812">Transmembrane</keyword>
<name>A0A2N0PB14_9GLOM</name>
<keyword evidence="5 6" id="KW-0472">Membrane</keyword>
<comment type="similarity">
    <text evidence="2">Belongs to the IFI6/IFI27 family.</text>
</comment>
<evidence type="ECO:0000256" key="4">
    <source>
        <dbReference type="ARBA" id="ARBA00022989"/>
    </source>
</evidence>
<dbReference type="AlphaFoldDB" id="A0A2N0PB14"/>